<proteinExistence type="predicted"/>
<dbReference type="RefSeq" id="WP_160376109.1">
    <property type="nucleotide sequence ID" value="NZ_WSTB01000011.1"/>
</dbReference>
<evidence type="ECO:0000313" key="2">
    <source>
        <dbReference type="Proteomes" id="UP000471501"/>
    </source>
</evidence>
<dbReference type="EMBL" id="WSTB01000011">
    <property type="protein sequence ID" value="MWB96209.1"/>
    <property type="molecule type" value="Genomic_DNA"/>
</dbReference>
<gene>
    <name evidence="1" type="ORF">GON26_17745</name>
</gene>
<name>A0A6I4NWX5_9FLAO</name>
<organism evidence="1 2">
    <name type="scientific">Flavobacterium hydrocarbonoxydans</name>
    <dbReference type="NCBI Taxonomy" id="2683249"/>
    <lineage>
        <taxon>Bacteria</taxon>
        <taxon>Pseudomonadati</taxon>
        <taxon>Bacteroidota</taxon>
        <taxon>Flavobacteriia</taxon>
        <taxon>Flavobacteriales</taxon>
        <taxon>Flavobacteriaceae</taxon>
        <taxon>Flavobacterium</taxon>
    </lineage>
</organism>
<sequence>MASTAKYGHVINVSNFHKLIKYVIEYAEHYNPASTHLMPEQLHILASKAQQQLAEVIVKNTAHQNAINERKQAHKELELLFNRIINCFYLTEASAEKIADAIVLQRKMLGKKTQSGKTKNDPVTGLPKKFKSQQSYHHQLQHLANLIALLQSEPSYDVFENDLKLSTILAFQKSLIQKNTNVTLTYTELSNARIARNEILYAPDTGLIYRAAMVKKYIQALYGFTSPQYAQVRGIYFMKEKK</sequence>
<protein>
    <submittedName>
        <fullName evidence="1">Uncharacterized protein</fullName>
    </submittedName>
</protein>
<comment type="caution">
    <text evidence="1">The sequence shown here is derived from an EMBL/GenBank/DDBJ whole genome shotgun (WGS) entry which is preliminary data.</text>
</comment>
<dbReference type="Proteomes" id="UP000471501">
    <property type="component" value="Unassembled WGS sequence"/>
</dbReference>
<accession>A0A6I4NWX5</accession>
<evidence type="ECO:0000313" key="1">
    <source>
        <dbReference type="EMBL" id="MWB96209.1"/>
    </source>
</evidence>
<dbReference type="AlphaFoldDB" id="A0A6I4NWX5"/>
<keyword evidence="2" id="KW-1185">Reference proteome</keyword>
<reference evidence="1 2" key="1">
    <citation type="submission" date="2019-12" db="EMBL/GenBank/DDBJ databases">
        <authorList>
            <person name="Kim Y.S."/>
        </authorList>
    </citation>
    <scope>NUCLEOTIDE SEQUENCE [LARGE SCALE GENOMIC DNA]</scope>
    <source>
        <strain evidence="1 2">GA093</strain>
    </source>
</reference>